<keyword evidence="6 8" id="KW-0378">Hydrolase</keyword>
<dbReference type="AlphaFoldDB" id="A0A9Q2IRH7"/>
<dbReference type="PROSITE" id="PS00761">
    <property type="entry name" value="SPASE_I_3"/>
    <property type="match status" value="1"/>
</dbReference>
<evidence type="ECO:0000259" key="10">
    <source>
        <dbReference type="Pfam" id="PF10502"/>
    </source>
</evidence>
<keyword evidence="5 8" id="KW-0645">Protease</keyword>
<evidence type="ECO:0000256" key="3">
    <source>
        <dbReference type="ARBA" id="ARBA00013208"/>
    </source>
</evidence>
<name>A0A9Q2IRH7_GLUJA</name>
<dbReference type="PANTHER" id="PTHR43390">
    <property type="entry name" value="SIGNAL PEPTIDASE I"/>
    <property type="match status" value="1"/>
</dbReference>
<dbReference type="PANTHER" id="PTHR43390:SF1">
    <property type="entry name" value="CHLOROPLAST PROCESSING PEPTIDASE"/>
    <property type="match status" value="1"/>
</dbReference>
<dbReference type="CDD" id="cd06530">
    <property type="entry name" value="S26_SPase_I"/>
    <property type="match status" value="1"/>
</dbReference>
<dbReference type="Gene3D" id="2.10.109.10">
    <property type="entry name" value="Umud Fragment, subunit A"/>
    <property type="match status" value="1"/>
</dbReference>
<evidence type="ECO:0000256" key="6">
    <source>
        <dbReference type="ARBA" id="ARBA00022801"/>
    </source>
</evidence>
<feature type="active site" evidence="7">
    <location>
        <position position="37"/>
    </location>
</feature>
<evidence type="ECO:0000313" key="11">
    <source>
        <dbReference type="EMBL" id="MBF0870183.1"/>
    </source>
</evidence>
<comment type="subcellular location">
    <subcellularLocation>
        <location evidence="9">Membrane</location>
        <topology evidence="9">Single-pass type II membrane protein</topology>
    </subcellularLocation>
</comment>
<dbReference type="EC" id="3.4.21.89" evidence="3 8"/>
<reference evidence="11" key="1">
    <citation type="submission" date="2020-04" db="EMBL/GenBank/DDBJ databases">
        <authorList>
            <person name="Sombolestani A."/>
        </authorList>
    </citation>
    <scope>NUCLEOTIDE SEQUENCE</scope>
    <source>
        <strain evidence="11">R71697</strain>
    </source>
</reference>
<proteinExistence type="inferred from homology"/>
<dbReference type="InterPro" id="IPR019758">
    <property type="entry name" value="Pept_S26A_signal_pept_1_CS"/>
</dbReference>
<accession>A0A9Q2IRH7</accession>
<comment type="caution">
    <text evidence="11">The sequence shown here is derived from an EMBL/GenBank/DDBJ whole genome shotgun (WGS) entry which is preliminary data.</text>
</comment>
<dbReference type="EMBL" id="JABCQN010000002">
    <property type="protein sequence ID" value="MBF0870183.1"/>
    <property type="molecule type" value="Genomic_DNA"/>
</dbReference>
<dbReference type="GO" id="GO:0006465">
    <property type="term" value="P:signal peptide processing"/>
    <property type="evidence" value="ECO:0007669"/>
    <property type="project" value="InterPro"/>
</dbReference>
<dbReference type="PROSITE" id="PS00501">
    <property type="entry name" value="SPASE_I_1"/>
    <property type="match status" value="1"/>
</dbReference>
<dbReference type="PROSITE" id="PS00760">
    <property type="entry name" value="SPASE_I_2"/>
    <property type="match status" value="1"/>
</dbReference>
<evidence type="ECO:0000256" key="8">
    <source>
        <dbReference type="RuleBase" id="RU003993"/>
    </source>
</evidence>
<dbReference type="NCBIfam" id="TIGR02227">
    <property type="entry name" value="sigpep_I_bact"/>
    <property type="match status" value="1"/>
</dbReference>
<dbReference type="InterPro" id="IPR019756">
    <property type="entry name" value="Pept_S26A_signal_pept_1_Ser-AS"/>
</dbReference>
<evidence type="ECO:0000313" key="12">
    <source>
        <dbReference type="Proteomes" id="UP000661006"/>
    </source>
</evidence>
<dbReference type="InterPro" id="IPR019757">
    <property type="entry name" value="Pept_S26A_signal_pept_1_Lys-AS"/>
</dbReference>
<sequence length="233" mass="25605">MTLRRTFQKIFPALPLLLGAFFIHSALGAGYVVPSASMEPTLEIGDEIIAVVPSYGWGTVNLPFAARLSVLPHFRLFTRLPHRGDVVVFRAPANLNETWVKRVIGLPGDTIALSNGRVVLNGKTLPWHDKGQGQAEFHPGISTPARRYEETFPDGSHHDILKLTTIGTLDTVPMFTVPAGKLFVMGDNRDDSADSRVPVEDGGVGLLPVWNLQGEVTTVLFSWRHLKRLLLPV</sequence>
<dbReference type="GO" id="GO:0004252">
    <property type="term" value="F:serine-type endopeptidase activity"/>
    <property type="evidence" value="ECO:0007669"/>
    <property type="project" value="InterPro"/>
</dbReference>
<evidence type="ECO:0000256" key="2">
    <source>
        <dbReference type="ARBA" id="ARBA00009370"/>
    </source>
</evidence>
<dbReference type="GO" id="GO:0009003">
    <property type="term" value="F:signal peptidase activity"/>
    <property type="evidence" value="ECO:0007669"/>
    <property type="project" value="UniProtKB-EC"/>
</dbReference>
<dbReference type="RefSeq" id="WP_061929803.1">
    <property type="nucleotide sequence ID" value="NZ_JABCQN010000002.1"/>
</dbReference>
<dbReference type="SUPFAM" id="SSF51306">
    <property type="entry name" value="LexA/Signal peptidase"/>
    <property type="match status" value="1"/>
</dbReference>
<comment type="similarity">
    <text evidence="2 9">Belongs to the peptidase S26 family.</text>
</comment>
<evidence type="ECO:0000256" key="4">
    <source>
        <dbReference type="ARBA" id="ARBA00019232"/>
    </source>
</evidence>
<reference evidence="11" key="2">
    <citation type="submission" date="2020-11" db="EMBL/GenBank/DDBJ databases">
        <title>Description of novel Gluconobacter species.</title>
        <authorList>
            <person name="Cleenwerck I."/>
            <person name="Cnockaert M."/>
            <person name="Borremans W."/>
            <person name="Wieme A.D."/>
            <person name="De Vuyst L."/>
            <person name="Vandamme P."/>
        </authorList>
    </citation>
    <scope>NUCLEOTIDE SEQUENCE</scope>
    <source>
        <strain evidence="11">R71697</strain>
    </source>
</reference>
<protein>
    <recommendedName>
        <fullName evidence="4 8">Signal peptidase I</fullName>
        <ecNumber evidence="3 8">3.4.21.89</ecNumber>
    </recommendedName>
</protein>
<feature type="active site" evidence="7">
    <location>
        <position position="101"/>
    </location>
</feature>
<dbReference type="InterPro" id="IPR019533">
    <property type="entry name" value="Peptidase_S26"/>
</dbReference>
<feature type="domain" description="Peptidase S26" evidence="10">
    <location>
        <begin position="14"/>
        <end position="220"/>
    </location>
</feature>
<dbReference type="Pfam" id="PF10502">
    <property type="entry name" value="Peptidase_S26"/>
    <property type="match status" value="1"/>
</dbReference>
<dbReference type="GO" id="GO:0016020">
    <property type="term" value="C:membrane"/>
    <property type="evidence" value="ECO:0007669"/>
    <property type="project" value="UniProtKB-SubCell"/>
</dbReference>
<dbReference type="InterPro" id="IPR036286">
    <property type="entry name" value="LexA/Signal_pep-like_sf"/>
</dbReference>
<comment type="catalytic activity">
    <reaction evidence="1 8">
        <text>Cleavage of hydrophobic, N-terminal signal or leader sequences from secreted and periplasmic proteins.</text>
        <dbReference type="EC" id="3.4.21.89"/>
    </reaction>
</comment>
<evidence type="ECO:0000256" key="5">
    <source>
        <dbReference type="ARBA" id="ARBA00022670"/>
    </source>
</evidence>
<dbReference type="Proteomes" id="UP000661006">
    <property type="component" value="Unassembled WGS sequence"/>
</dbReference>
<dbReference type="InterPro" id="IPR000223">
    <property type="entry name" value="Pept_S26A_signal_pept_1"/>
</dbReference>
<evidence type="ECO:0000256" key="9">
    <source>
        <dbReference type="RuleBase" id="RU362042"/>
    </source>
</evidence>
<dbReference type="GeneID" id="81474010"/>
<organism evidence="11 12">
    <name type="scientific">Gluconobacter japonicus</name>
    <dbReference type="NCBI Taxonomy" id="376620"/>
    <lineage>
        <taxon>Bacteria</taxon>
        <taxon>Pseudomonadati</taxon>
        <taxon>Pseudomonadota</taxon>
        <taxon>Alphaproteobacteria</taxon>
        <taxon>Acetobacterales</taxon>
        <taxon>Acetobacteraceae</taxon>
        <taxon>Gluconobacter</taxon>
    </lineage>
</organism>
<evidence type="ECO:0000256" key="1">
    <source>
        <dbReference type="ARBA" id="ARBA00000677"/>
    </source>
</evidence>
<dbReference type="PRINTS" id="PR00727">
    <property type="entry name" value="LEADERPTASE"/>
</dbReference>
<gene>
    <name evidence="11" type="primary">lepB</name>
    <name evidence="11" type="ORF">HKD32_04825</name>
</gene>
<evidence type="ECO:0000256" key="7">
    <source>
        <dbReference type="PIRSR" id="PIRSR600223-1"/>
    </source>
</evidence>